<evidence type="ECO:0000313" key="2">
    <source>
        <dbReference type="EMBL" id="KAE9543728.1"/>
    </source>
</evidence>
<comment type="caution">
    <text evidence="2">The sequence shown here is derived from an EMBL/GenBank/DDBJ whole genome shotgun (WGS) entry which is preliminary data.</text>
</comment>
<evidence type="ECO:0000256" key="1">
    <source>
        <dbReference type="SAM" id="MobiDB-lite"/>
    </source>
</evidence>
<proteinExistence type="predicted"/>
<accession>A0A6G0U3N2</accession>
<gene>
    <name evidence="2" type="ORF">AGLY_002124</name>
</gene>
<name>A0A6G0U3N2_APHGL</name>
<dbReference type="AlphaFoldDB" id="A0A6G0U3N2"/>
<protein>
    <submittedName>
        <fullName evidence="2">Uncharacterized protein</fullName>
    </submittedName>
</protein>
<dbReference type="Proteomes" id="UP000475862">
    <property type="component" value="Unassembled WGS sequence"/>
</dbReference>
<organism evidence="2 3">
    <name type="scientific">Aphis glycines</name>
    <name type="common">Soybean aphid</name>
    <dbReference type="NCBI Taxonomy" id="307491"/>
    <lineage>
        <taxon>Eukaryota</taxon>
        <taxon>Metazoa</taxon>
        <taxon>Ecdysozoa</taxon>
        <taxon>Arthropoda</taxon>
        <taxon>Hexapoda</taxon>
        <taxon>Insecta</taxon>
        <taxon>Pterygota</taxon>
        <taxon>Neoptera</taxon>
        <taxon>Paraneoptera</taxon>
        <taxon>Hemiptera</taxon>
        <taxon>Sternorrhyncha</taxon>
        <taxon>Aphidomorpha</taxon>
        <taxon>Aphidoidea</taxon>
        <taxon>Aphididae</taxon>
        <taxon>Aphidini</taxon>
        <taxon>Aphis</taxon>
        <taxon>Aphis</taxon>
    </lineage>
</organism>
<keyword evidence="3" id="KW-1185">Reference proteome</keyword>
<feature type="region of interest" description="Disordered" evidence="1">
    <location>
        <begin position="52"/>
        <end position="123"/>
    </location>
</feature>
<dbReference type="EMBL" id="VYZN01000007">
    <property type="protein sequence ID" value="KAE9543728.1"/>
    <property type="molecule type" value="Genomic_DNA"/>
</dbReference>
<feature type="region of interest" description="Disordered" evidence="1">
    <location>
        <begin position="199"/>
        <end position="230"/>
    </location>
</feature>
<reference evidence="2 3" key="1">
    <citation type="submission" date="2019-08" db="EMBL/GenBank/DDBJ databases">
        <title>The genome of the soybean aphid Biotype 1, its phylome, world population structure and adaptation to the North American continent.</title>
        <authorList>
            <person name="Giordano R."/>
            <person name="Donthu R.K."/>
            <person name="Hernandez A.G."/>
            <person name="Wright C.L."/>
            <person name="Zimin A.V."/>
        </authorList>
    </citation>
    <scope>NUCLEOTIDE SEQUENCE [LARGE SCALE GENOMIC DNA]</scope>
    <source>
        <tissue evidence="2">Whole aphids</tissue>
    </source>
</reference>
<feature type="compositionally biased region" description="Low complexity" evidence="1">
    <location>
        <begin position="90"/>
        <end position="102"/>
    </location>
</feature>
<sequence>MKPNPRAMHRGLTGVPCLGSRRGACRTSLRKVKFKKIFFSRAMHRGLTGVPRLGFRRKTGRGGSSSTFSKKHLNSPCVTARRVGGEKKAAPAARPRPRALAPRGRRSPGVLSNRQDEPPRQRAVLTDRSVVTALPSTTPARYLSRLQTISRPHIVCRGITAFTVDAPPAGPRARAAAIPARRGPEGPCFDAFPTCTGSPPPYGRSFSRDGPESPPGCFLQSGYGLRGVQA</sequence>
<evidence type="ECO:0000313" key="3">
    <source>
        <dbReference type="Proteomes" id="UP000475862"/>
    </source>
</evidence>